<dbReference type="AlphaFoldDB" id="A0A6G0XW15"/>
<evidence type="ECO:0000313" key="2">
    <source>
        <dbReference type="EMBL" id="KAF0744734.1"/>
    </source>
</evidence>
<name>A0A6G0XW15_9STRA</name>
<feature type="compositionally biased region" description="Polar residues" evidence="1">
    <location>
        <begin position="128"/>
        <end position="140"/>
    </location>
</feature>
<comment type="caution">
    <text evidence="2">The sequence shown here is derived from an EMBL/GenBank/DDBJ whole genome shotgun (WGS) entry which is preliminary data.</text>
</comment>
<dbReference type="Proteomes" id="UP000481153">
    <property type="component" value="Unassembled WGS sequence"/>
</dbReference>
<proteinExistence type="predicted"/>
<evidence type="ECO:0000313" key="3">
    <source>
        <dbReference type="Proteomes" id="UP000481153"/>
    </source>
</evidence>
<organism evidence="2 3">
    <name type="scientific">Aphanomyces euteiches</name>
    <dbReference type="NCBI Taxonomy" id="100861"/>
    <lineage>
        <taxon>Eukaryota</taxon>
        <taxon>Sar</taxon>
        <taxon>Stramenopiles</taxon>
        <taxon>Oomycota</taxon>
        <taxon>Saprolegniomycetes</taxon>
        <taxon>Saprolegniales</taxon>
        <taxon>Verrucalvaceae</taxon>
        <taxon>Aphanomyces</taxon>
    </lineage>
</organism>
<accession>A0A6G0XW15</accession>
<feature type="compositionally biased region" description="Basic and acidic residues" evidence="1">
    <location>
        <begin position="115"/>
        <end position="127"/>
    </location>
</feature>
<gene>
    <name evidence="2" type="ORF">Ae201684_001189</name>
</gene>
<sequence>MKIKPIKLHFDRPCNSDWPFEYQSTNQVKCLPSSRMGLARLVVRASEHVTSTDIGFFFFFFLGGFSSSRGSTTSRGSRASSSGESRRISQVSLERIGLFEREVFQFDGNGDQRLEGVGQRVRDRGQSRETQSQREGSNVAETTSELFDQVFFGQVQDSRVEDGTVVVDGLDDQTVRERTDVQLLEQHGFGVTDLFTLLGQQDIGHDFNLTLLNLGTDLQSLEKGGLTGVATSRTSRAPHIDRGNSTDTSRGRDLVGFQSFTDLVQVFVGEDETNIALQQRNHGFQRMARVLLHVVGEDLADHGVLAHQDFSLAAQSDTDLLDLVRANVVNTDDEDLVVGVQQVFQLGEVFGLAFHRDTHLELFTTESSLTWSRRHASEVLMTASWDLPTSKRLVLELQYDIFIPNNLIFVGELL</sequence>
<evidence type="ECO:0000256" key="1">
    <source>
        <dbReference type="SAM" id="MobiDB-lite"/>
    </source>
</evidence>
<feature type="region of interest" description="Disordered" evidence="1">
    <location>
        <begin position="115"/>
        <end position="140"/>
    </location>
</feature>
<reference evidence="2 3" key="1">
    <citation type="submission" date="2019-07" db="EMBL/GenBank/DDBJ databases">
        <title>Genomics analysis of Aphanomyces spp. identifies a new class of oomycete effector associated with host adaptation.</title>
        <authorList>
            <person name="Gaulin E."/>
        </authorList>
    </citation>
    <scope>NUCLEOTIDE SEQUENCE [LARGE SCALE GENOMIC DNA]</scope>
    <source>
        <strain evidence="2 3">ATCC 201684</strain>
    </source>
</reference>
<dbReference type="EMBL" id="VJMJ01000009">
    <property type="protein sequence ID" value="KAF0744734.1"/>
    <property type="molecule type" value="Genomic_DNA"/>
</dbReference>
<protein>
    <submittedName>
        <fullName evidence="2">Uncharacterized protein</fullName>
    </submittedName>
</protein>
<keyword evidence="3" id="KW-1185">Reference proteome</keyword>